<dbReference type="AlphaFoldDB" id="A0A0E9VHD3"/>
<reference evidence="1" key="2">
    <citation type="journal article" date="2015" name="Fish Shellfish Immunol.">
        <title>Early steps in the European eel (Anguilla anguilla)-Vibrio vulnificus interaction in the gills: Role of the RtxA13 toxin.</title>
        <authorList>
            <person name="Callol A."/>
            <person name="Pajuelo D."/>
            <person name="Ebbesson L."/>
            <person name="Teles M."/>
            <person name="MacKenzie S."/>
            <person name="Amaro C."/>
        </authorList>
    </citation>
    <scope>NUCLEOTIDE SEQUENCE</scope>
</reference>
<dbReference type="EMBL" id="GBXM01031166">
    <property type="protein sequence ID" value="JAH77411.1"/>
    <property type="molecule type" value="Transcribed_RNA"/>
</dbReference>
<evidence type="ECO:0000313" key="1">
    <source>
        <dbReference type="EMBL" id="JAH77411.1"/>
    </source>
</evidence>
<proteinExistence type="predicted"/>
<reference evidence="1" key="1">
    <citation type="submission" date="2014-11" db="EMBL/GenBank/DDBJ databases">
        <authorList>
            <person name="Amaro Gonzalez C."/>
        </authorList>
    </citation>
    <scope>NUCLEOTIDE SEQUENCE</scope>
</reference>
<organism evidence="1">
    <name type="scientific">Anguilla anguilla</name>
    <name type="common">European freshwater eel</name>
    <name type="synonym">Muraena anguilla</name>
    <dbReference type="NCBI Taxonomy" id="7936"/>
    <lineage>
        <taxon>Eukaryota</taxon>
        <taxon>Metazoa</taxon>
        <taxon>Chordata</taxon>
        <taxon>Craniata</taxon>
        <taxon>Vertebrata</taxon>
        <taxon>Euteleostomi</taxon>
        <taxon>Actinopterygii</taxon>
        <taxon>Neopterygii</taxon>
        <taxon>Teleostei</taxon>
        <taxon>Anguilliformes</taxon>
        <taxon>Anguillidae</taxon>
        <taxon>Anguilla</taxon>
    </lineage>
</organism>
<accession>A0A0E9VHD3</accession>
<name>A0A0E9VHD3_ANGAN</name>
<protein>
    <submittedName>
        <fullName evidence="1">Uncharacterized protein</fullName>
    </submittedName>
</protein>
<sequence length="17" mass="2152">MISPLNYTFIYIRNRYS</sequence>